<feature type="transmembrane region" description="Helical" evidence="6">
    <location>
        <begin position="205"/>
        <end position="227"/>
    </location>
</feature>
<feature type="transmembrane region" description="Helical" evidence="6">
    <location>
        <begin position="405"/>
        <end position="424"/>
    </location>
</feature>
<keyword evidence="3 6" id="KW-1133">Transmembrane helix</keyword>
<evidence type="ECO:0000256" key="4">
    <source>
        <dbReference type="ARBA" id="ARBA00023136"/>
    </source>
</evidence>
<keyword evidence="2 6" id="KW-0812">Transmembrane</keyword>
<evidence type="ECO:0000256" key="2">
    <source>
        <dbReference type="ARBA" id="ARBA00022692"/>
    </source>
</evidence>
<reference evidence="7" key="2">
    <citation type="submission" date="2022-07" db="EMBL/GenBank/DDBJ databases">
        <authorList>
            <person name="Goncalves M.F.M."/>
            <person name="Hilario S."/>
            <person name="Van De Peer Y."/>
            <person name="Esteves A.C."/>
            <person name="Alves A."/>
        </authorList>
    </citation>
    <scope>NUCLEOTIDE SEQUENCE</scope>
    <source>
        <strain evidence="7">MUM 19.33</strain>
    </source>
</reference>
<dbReference type="RefSeq" id="XP_051363124.1">
    <property type="nucleotide sequence ID" value="XM_051505383.1"/>
</dbReference>
<feature type="transmembrane region" description="Helical" evidence="6">
    <location>
        <begin position="496"/>
        <end position="518"/>
    </location>
</feature>
<feature type="region of interest" description="Disordered" evidence="5">
    <location>
        <begin position="157"/>
        <end position="181"/>
    </location>
</feature>
<dbReference type="GO" id="GO:0005886">
    <property type="term" value="C:plasma membrane"/>
    <property type="evidence" value="ECO:0007669"/>
    <property type="project" value="TreeGrafter"/>
</dbReference>
<feature type="transmembrane region" description="Helical" evidence="6">
    <location>
        <begin position="239"/>
        <end position="260"/>
    </location>
</feature>
<protein>
    <submittedName>
        <fullName evidence="7">Zinc-regulated transporter-like protein</fullName>
    </submittedName>
</protein>
<evidence type="ECO:0000256" key="1">
    <source>
        <dbReference type="ARBA" id="ARBA00004141"/>
    </source>
</evidence>
<reference evidence="7" key="1">
    <citation type="journal article" date="2021" name="J Fungi (Basel)">
        <title>Genomic and Metabolomic Analyses of the Marine Fungus Emericellopsis cladophorae: Insights into Saltwater Adaptability Mechanisms and Its Biosynthetic Potential.</title>
        <authorList>
            <person name="Goncalves M.F.M."/>
            <person name="Hilario S."/>
            <person name="Van de Peer Y."/>
            <person name="Esteves A.C."/>
            <person name="Alves A."/>
        </authorList>
    </citation>
    <scope>NUCLEOTIDE SEQUENCE</scope>
    <source>
        <strain evidence="7">MUM 19.33</strain>
    </source>
</reference>
<keyword evidence="4 6" id="KW-0472">Membrane</keyword>
<feature type="compositionally biased region" description="Basic and acidic residues" evidence="5">
    <location>
        <begin position="365"/>
        <end position="379"/>
    </location>
</feature>
<feature type="transmembrane region" description="Helical" evidence="6">
    <location>
        <begin position="126"/>
        <end position="147"/>
    </location>
</feature>
<feature type="compositionally biased region" description="Low complexity" evidence="5">
    <location>
        <begin position="157"/>
        <end position="166"/>
    </location>
</feature>
<evidence type="ECO:0000256" key="5">
    <source>
        <dbReference type="SAM" id="MobiDB-lite"/>
    </source>
</evidence>
<keyword evidence="8" id="KW-1185">Reference proteome</keyword>
<evidence type="ECO:0000313" key="7">
    <source>
        <dbReference type="EMBL" id="KAI6782268.1"/>
    </source>
</evidence>
<feature type="region of interest" description="Disordered" evidence="5">
    <location>
        <begin position="67"/>
        <end position="111"/>
    </location>
</feature>
<feature type="transmembrane region" description="Helical" evidence="6">
    <location>
        <begin position="469"/>
        <end position="490"/>
    </location>
</feature>
<feature type="transmembrane region" description="Helical" evidence="6">
    <location>
        <begin position="430"/>
        <end position="448"/>
    </location>
</feature>
<comment type="caution">
    <text evidence="7">The sequence shown here is derived from an EMBL/GenBank/DDBJ whole genome shotgun (WGS) entry which is preliminary data.</text>
</comment>
<dbReference type="PANTHER" id="PTHR11040:SF55">
    <property type="entry name" value="MEMBRANE ZINC ION TRANSPORTER, PUTATIVE (AFU_ORTHOLOGUE AFUA_6G00470)-RELATED"/>
    <property type="match status" value="1"/>
</dbReference>
<dbReference type="AlphaFoldDB" id="A0A9P9Y331"/>
<dbReference type="Proteomes" id="UP001055219">
    <property type="component" value="Unassembled WGS sequence"/>
</dbReference>
<dbReference type="GeneID" id="75834825"/>
<feature type="compositionally biased region" description="Basic and acidic residues" evidence="5">
    <location>
        <begin position="77"/>
        <end position="92"/>
    </location>
</feature>
<feature type="transmembrane region" description="Helical" evidence="6">
    <location>
        <begin position="539"/>
        <end position="559"/>
    </location>
</feature>
<name>A0A9P9Y331_9HYPO</name>
<accession>A0A9P9Y331</accession>
<feature type="region of interest" description="Disordered" evidence="5">
    <location>
        <begin position="361"/>
        <end position="388"/>
    </location>
</feature>
<feature type="region of interest" description="Disordered" evidence="5">
    <location>
        <begin position="309"/>
        <end position="333"/>
    </location>
</feature>
<dbReference type="InterPro" id="IPR003689">
    <property type="entry name" value="ZIP"/>
</dbReference>
<sequence length="560" mass="60178">MICLSKADEGTFRHLTFNQSPRPLAASSTTRQDLNGIANLREHVASGQDEDDAGGGTVSSADEAEKWYHQGTPPGDDTCHGGRGDSVGHEQSHGVSVSRCRERSTGGDDQLGLLKKVTNPACLARLWGWCTWFASVLLMSFILTSLFSPHTTTTTREVSTPAATHPVPVPAPSAQSNGGGVVQEMRKRSTCTANGVDSAEYNMPLHVGALMIIWFVSTTACAFPLLAKKFPGLHIPQRFFFVIRHFGTGVLIATAFVHLLPTAFVSLGDPCLGSFWVSDYPAMPGAISLASIFFVTVIEMVFHPARRCTSVPTPSAPQEGATTAAQGDDPVTTEDPQALAMCDMAPPKARTSSVGHGLNQLSVVEENRPSEDGDVESGRDSTGQESSALKSLPELKLRKERLQCVLLELGILFHSIFIGMALSVSVGNEFIILLIAITFHQTFEGLALGTRISMVKWPESYKYQPWLMALAYGCTTPLGQAIGLATHTLYSPDSEIGLIVVGVMNSISAGLLVFASLVELMAEDFLSDDSWRVLRGRKRVMACVIVFLGAFCMSLVGAWA</sequence>
<feature type="transmembrane region" description="Helical" evidence="6">
    <location>
        <begin position="280"/>
        <end position="302"/>
    </location>
</feature>
<dbReference type="PANTHER" id="PTHR11040">
    <property type="entry name" value="ZINC/IRON TRANSPORTER"/>
    <property type="match status" value="1"/>
</dbReference>
<dbReference type="OrthoDB" id="448280at2759"/>
<gene>
    <name evidence="7" type="ORF">J7T54_008354</name>
</gene>
<evidence type="ECO:0000313" key="8">
    <source>
        <dbReference type="Proteomes" id="UP001055219"/>
    </source>
</evidence>
<organism evidence="7 8">
    <name type="scientific">Emericellopsis cladophorae</name>
    <dbReference type="NCBI Taxonomy" id="2686198"/>
    <lineage>
        <taxon>Eukaryota</taxon>
        <taxon>Fungi</taxon>
        <taxon>Dikarya</taxon>
        <taxon>Ascomycota</taxon>
        <taxon>Pezizomycotina</taxon>
        <taxon>Sordariomycetes</taxon>
        <taxon>Hypocreomycetidae</taxon>
        <taxon>Hypocreales</taxon>
        <taxon>Bionectriaceae</taxon>
        <taxon>Emericellopsis</taxon>
    </lineage>
</organism>
<evidence type="ECO:0000256" key="6">
    <source>
        <dbReference type="SAM" id="Phobius"/>
    </source>
</evidence>
<proteinExistence type="predicted"/>
<comment type="subcellular location">
    <subcellularLocation>
        <location evidence="1">Membrane</location>
        <topology evidence="1">Multi-pass membrane protein</topology>
    </subcellularLocation>
</comment>
<dbReference type="GO" id="GO:0005385">
    <property type="term" value="F:zinc ion transmembrane transporter activity"/>
    <property type="evidence" value="ECO:0007669"/>
    <property type="project" value="TreeGrafter"/>
</dbReference>
<evidence type="ECO:0000256" key="3">
    <source>
        <dbReference type="ARBA" id="ARBA00022989"/>
    </source>
</evidence>
<dbReference type="Pfam" id="PF02535">
    <property type="entry name" value="Zip"/>
    <property type="match status" value="1"/>
</dbReference>
<dbReference type="EMBL" id="JAGIXG020000014">
    <property type="protein sequence ID" value="KAI6782268.1"/>
    <property type="molecule type" value="Genomic_DNA"/>
</dbReference>